<dbReference type="Gene3D" id="2.120.10.30">
    <property type="entry name" value="TolB, C-terminal domain"/>
    <property type="match status" value="6"/>
</dbReference>
<sequence precursor="true">MRKYLGVFGNRSFVGLGVFLLAIAALPLRAQVDYTPYNFTTIAGVASIGSNDGTNRVARFNNPEATASDSAGNIYVADSGNHVIRKMAAVGTNWVVTTIAGLPGNPGSADGTNSAAQFYYPAAVAVDNSGNVFVADSANYTIRKIAPLGTNWVVTTIAGVPGYHGSSDGTNTDALFFYPEGLAFDSSGHLFVGDSSNNSIRKMTPVGTNWVVTTIAGSSPVSGSNDGTNGFAHFNQPCGLAVDAAGSIFVADYFNSTIRKITSAGTNWLVTTIAGKVGVADSAEGTGTNAVFNYPHAVAVDTNGNVFVADSENYTIRKLTPSGTNYVVSTPIGQTRASNSTDGTNNAARFWFLLGISIDKAGNLLVADTQNSEIRKIAPVGTNYVVTTLAGFAQNVGGADGTNAVARFNSPRGIAVDAAGNVFVADQNNNTIRKLTPVGTNWAVTTIAGQAGMAYYGDGNGTNAYFNYPAGIAVDASGNLFVTDAGNHVIRKLTPTATNYLVTTIAGSAAAQAGSTDGTNANARFFIVDGITVDAAGNLFVADNNNCLIRKIAPVGTNWITTTIAGKLNSYDFADGVGTNILFNQPTGIAVGKGGVVYVVDMGNNMVRKLTPNGTNYVSSTVAAFPQAYGFMDGTNSDARFAYPTGIAIDTNDTLYVTDQGNNTIRKVTPLGTNWMVTTLAGIHASTGSADGAGSAALFNGPFGIAIDKTGNLFVADLQNSSIRKGSAITVIELDMPFIAGGQLQVPFLLKNGFASSFKLLQASQPGGPYTTNSTATLSTVFTGTAFKFAIPVPAASRFYRVQTP</sequence>
<evidence type="ECO:0000256" key="1">
    <source>
        <dbReference type="ARBA" id="ARBA00022737"/>
    </source>
</evidence>
<comment type="caution">
    <text evidence="3">The sequence shown here is derived from an EMBL/GenBank/DDBJ whole genome shotgun (WGS) entry which is preliminary data.</text>
</comment>
<dbReference type="PROSITE" id="PS51125">
    <property type="entry name" value="NHL"/>
    <property type="match status" value="4"/>
</dbReference>
<keyword evidence="4" id="KW-1185">Reference proteome</keyword>
<feature type="repeat" description="NHL" evidence="2">
    <location>
        <begin position="117"/>
        <end position="148"/>
    </location>
</feature>
<dbReference type="PANTHER" id="PTHR13833">
    <property type="match status" value="1"/>
</dbReference>
<proteinExistence type="predicted"/>
<dbReference type="InterPro" id="IPR011042">
    <property type="entry name" value="6-blade_b-propeller_TolB-like"/>
</dbReference>
<name>B9XQ81_PEDPL</name>
<evidence type="ECO:0000313" key="3">
    <source>
        <dbReference type="EMBL" id="EEF57999.1"/>
    </source>
</evidence>
<dbReference type="RefSeq" id="WP_007417967.1">
    <property type="nucleotide sequence ID" value="NZ_ABOX02000052.1"/>
</dbReference>
<reference evidence="3 4" key="1">
    <citation type="journal article" date="2011" name="J. Bacteriol.">
        <title>Genome sequence of 'Pedosphaera parvula' Ellin514, an aerobic Verrucomicrobial isolate from pasture soil.</title>
        <authorList>
            <person name="Kant R."/>
            <person name="van Passel M.W."/>
            <person name="Sangwan P."/>
            <person name="Palva A."/>
            <person name="Lucas S."/>
            <person name="Copeland A."/>
            <person name="Lapidus A."/>
            <person name="Glavina Del Rio T."/>
            <person name="Dalin E."/>
            <person name="Tice H."/>
            <person name="Bruce D."/>
            <person name="Goodwin L."/>
            <person name="Pitluck S."/>
            <person name="Chertkov O."/>
            <person name="Larimer F.W."/>
            <person name="Land M.L."/>
            <person name="Hauser L."/>
            <person name="Brettin T.S."/>
            <person name="Detter J.C."/>
            <person name="Han S."/>
            <person name="de Vos W.M."/>
            <person name="Janssen P.H."/>
            <person name="Smidt H."/>
        </authorList>
    </citation>
    <scope>NUCLEOTIDE SEQUENCE [LARGE SCALE GENOMIC DNA]</scope>
    <source>
        <strain evidence="3 4">Ellin514</strain>
    </source>
</reference>
<feature type="repeat" description="NHL" evidence="2">
    <location>
        <begin position="466"/>
        <end position="496"/>
    </location>
</feature>
<dbReference type="Pfam" id="PF01436">
    <property type="entry name" value="NHL"/>
    <property type="match status" value="8"/>
</dbReference>
<feature type="repeat" description="NHL" evidence="2">
    <location>
        <begin position="408"/>
        <end position="438"/>
    </location>
</feature>
<evidence type="ECO:0000313" key="4">
    <source>
        <dbReference type="Proteomes" id="UP000003688"/>
    </source>
</evidence>
<dbReference type="Proteomes" id="UP000003688">
    <property type="component" value="Unassembled WGS sequence"/>
</dbReference>
<dbReference type="InterPro" id="IPR001258">
    <property type="entry name" value="NHL_repeat"/>
</dbReference>
<dbReference type="SUPFAM" id="SSF101898">
    <property type="entry name" value="NHL repeat"/>
    <property type="match status" value="2"/>
</dbReference>
<dbReference type="SUPFAM" id="SSF50969">
    <property type="entry name" value="YVTN repeat-like/Quinoprotein amine dehydrogenase"/>
    <property type="match status" value="1"/>
</dbReference>
<dbReference type="PANTHER" id="PTHR13833:SF71">
    <property type="entry name" value="NHL DOMAIN-CONTAINING PROTEIN"/>
    <property type="match status" value="1"/>
</dbReference>
<dbReference type="InterPro" id="IPR011044">
    <property type="entry name" value="Quino_amine_DH_bsu"/>
</dbReference>
<evidence type="ECO:0000256" key="2">
    <source>
        <dbReference type="PROSITE-ProRule" id="PRU00504"/>
    </source>
</evidence>
<dbReference type="CDD" id="cd14953">
    <property type="entry name" value="NHL_like_1"/>
    <property type="match status" value="2"/>
</dbReference>
<protein>
    <submittedName>
        <fullName evidence="3">NHL repeat containing protein</fullName>
    </submittedName>
</protein>
<dbReference type="EMBL" id="ABOX02000052">
    <property type="protein sequence ID" value="EEF57999.1"/>
    <property type="molecule type" value="Genomic_DNA"/>
</dbReference>
<dbReference type="AlphaFoldDB" id="B9XQ81"/>
<dbReference type="STRING" id="320771.Cflav_PD0964"/>
<dbReference type="OrthoDB" id="191215at2"/>
<keyword evidence="1" id="KW-0677">Repeat</keyword>
<gene>
    <name evidence="3" type="ORF">Cflav_PD0964</name>
</gene>
<accession>B9XQ81</accession>
<organism evidence="3 4">
    <name type="scientific">Pedosphaera parvula (strain Ellin514)</name>
    <dbReference type="NCBI Taxonomy" id="320771"/>
    <lineage>
        <taxon>Bacteria</taxon>
        <taxon>Pseudomonadati</taxon>
        <taxon>Verrucomicrobiota</taxon>
        <taxon>Pedosphaerae</taxon>
        <taxon>Pedosphaerales</taxon>
        <taxon>Pedosphaeraceae</taxon>
        <taxon>Pedosphaera</taxon>
    </lineage>
</organism>
<feature type="repeat" description="NHL" evidence="2">
    <location>
        <begin position="292"/>
        <end position="322"/>
    </location>
</feature>